<dbReference type="EMBL" id="CP042806">
    <property type="protein sequence ID" value="QEE28726.1"/>
    <property type="molecule type" value="Genomic_DNA"/>
</dbReference>
<dbReference type="Proteomes" id="UP000321820">
    <property type="component" value="Chromosome"/>
</dbReference>
<proteinExistence type="predicted"/>
<accession>A0A5B9EF77</accession>
<protein>
    <recommendedName>
        <fullName evidence="4">TonB C-terminal domain-containing protein</fullName>
    </recommendedName>
</protein>
<feature type="signal peptide" evidence="1">
    <location>
        <begin position="1"/>
        <end position="22"/>
    </location>
</feature>
<name>A0A5B9EF77_9BACT</name>
<dbReference type="OrthoDB" id="112672at2"/>
<evidence type="ECO:0000313" key="2">
    <source>
        <dbReference type="EMBL" id="QEE28726.1"/>
    </source>
</evidence>
<evidence type="ECO:0000256" key="1">
    <source>
        <dbReference type="SAM" id="SignalP"/>
    </source>
</evidence>
<feature type="chain" id="PRO_5023081273" description="TonB C-terminal domain-containing protein" evidence="1">
    <location>
        <begin position="23"/>
        <end position="431"/>
    </location>
</feature>
<keyword evidence="3" id="KW-1185">Reference proteome</keyword>
<dbReference type="RefSeq" id="WP_147647916.1">
    <property type="nucleotide sequence ID" value="NZ_CP042806.1"/>
</dbReference>
<sequence length="431" mass="48032">MNYFAYLLYAYCTLMASGQTSATNTAADDALLDRMIAANVLTTPGAPPFHAILEITSESSSSTEHHGRIEVFWEDPTSYSLKLDTPEFGQTLIVSGDQVQESDSGDFYPGWVQNFVAALLDPMARAKDLRGHPNAYNDFPAAAAYCIKRDDRRNGITDDLTFAQVCYNKSLGTNLSYTLDFTHYLGLENFRQFHEKSIAHTYHTSTRDDTKLQGVLTTLEDWKPDRTLLTITNPTAPSGRILTSIVSTATEESLVQVAPKDIHWPPVREGRLEGYLIVHAITDRTGQVREASPYNSDDNRELAPFDKQVAMQYKFKPFLVDGVPRQMEMPLVLHFTTTAGEPIPELNDAQTRKLITGCDLPHEISDPPSAGQQIEIIFSVNAEGHMGTVGSSDRKIPVLSLFRRFQSCKFGLYSQKGKVTQYHAHLSVKAQ</sequence>
<dbReference type="AlphaFoldDB" id="A0A5B9EF77"/>
<dbReference type="SUPFAM" id="SSF74653">
    <property type="entry name" value="TolA/TonB C-terminal domain"/>
    <property type="match status" value="1"/>
</dbReference>
<gene>
    <name evidence="2" type="ORF">FTW19_12380</name>
</gene>
<organism evidence="2 3">
    <name type="scientific">Terriglobus albidus</name>
    <dbReference type="NCBI Taxonomy" id="1592106"/>
    <lineage>
        <taxon>Bacteria</taxon>
        <taxon>Pseudomonadati</taxon>
        <taxon>Acidobacteriota</taxon>
        <taxon>Terriglobia</taxon>
        <taxon>Terriglobales</taxon>
        <taxon>Acidobacteriaceae</taxon>
        <taxon>Terriglobus</taxon>
    </lineage>
</organism>
<dbReference type="KEGG" id="talb:FTW19_12380"/>
<keyword evidence="1" id="KW-0732">Signal</keyword>
<evidence type="ECO:0008006" key="4">
    <source>
        <dbReference type="Google" id="ProtNLM"/>
    </source>
</evidence>
<reference evidence="2 3" key="1">
    <citation type="submission" date="2019-08" db="EMBL/GenBank/DDBJ databases">
        <title>Complete genome sequence of Terriglobus albidus strain ORNL.</title>
        <authorList>
            <person name="Podar M."/>
        </authorList>
    </citation>
    <scope>NUCLEOTIDE SEQUENCE [LARGE SCALE GENOMIC DNA]</scope>
    <source>
        <strain evidence="2 3">ORNL</strain>
    </source>
</reference>
<evidence type="ECO:0000313" key="3">
    <source>
        <dbReference type="Proteomes" id="UP000321820"/>
    </source>
</evidence>